<keyword evidence="1" id="KW-0812">Transmembrane</keyword>
<evidence type="ECO:0000313" key="3">
    <source>
        <dbReference type="Proteomes" id="UP001219862"/>
    </source>
</evidence>
<gene>
    <name evidence="2" type="ORF">PRZ01_12040</name>
</gene>
<feature type="non-terminal residue" evidence="2">
    <location>
        <position position="1"/>
    </location>
</feature>
<evidence type="ECO:0000313" key="2">
    <source>
        <dbReference type="EMBL" id="MDC8785922.1"/>
    </source>
</evidence>
<reference evidence="2 3" key="1">
    <citation type="submission" date="2022-10" db="EMBL/GenBank/DDBJ databases">
        <title>paucibacter sp. hw8 Genome sequencing.</title>
        <authorList>
            <person name="Park S."/>
        </authorList>
    </citation>
    <scope>NUCLEOTIDE SEQUENCE [LARGE SCALE GENOMIC DNA]</scope>
    <source>
        <strain evidence="3">hw8</strain>
    </source>
</reference>
<dbReference type="RefSeq" id="WP_273597031.1">
    <property type="nucleotide sequence ID" value="NZ_JAQQXS010000009.1"/>
</dbReference>
<evidence type="ECO:0000256" key="1">
    <source>
        <dbReference type="SAM" id="Phobius"/>
    </source>
</evidence>
<dbReference type="EMBL" id="JAQQXS010000009">
    <property type="protein sequence ID" value="MDC8785922.1"/>
    <property type="molecule type" value="Genomic_DNA"/>
</dbReference>
<comment type="caution">
    <text evidence="2">The sequence shown here is derived from an EMBL/GenBank/DDBJ whole genome shotgun (WGS) entry which is preliminary data.</text>
</comment>
<keyword evidence="1" id="KW-0472">Membrane</keyword>
<proteinExistence type="predicted"/>
<dbReference type="Proteomes" id="UP001219862">
    <property type="component" value="Unassembled WGS sequence"/>
</dbReference>
<organism evidence="2 3">
    <name type="scientific">Roseateles koreensis</name>
    <dbReference type="NCBI Taxonomy" id="2987526"/>
    <lineage>
        <taxon>Bacteria</taxon>
        <taxon>Pseudomonadati</taxon>
        <taxon>Pseudomonadota</taxon>
        <taxon>Betaproteobacteria</taxon>
        <taxon>Burkholderiales</taxon>
        <taxon>Sphaerotilaceae</taxon>
        <taxon>Roseateles</taxon>
    </lineage>
</organism>
<feature type="transmembrane region" description="Helical" evidence="1">
    <location>
        <begin position="21"/>
        <end position="41"/>
    </location>
</feature>
<keyword evidence="3" id="KW-1185">Reference proteome</keyword>
<keyword evidence="1" id="KW-1133">Transmembrane helix</keyword>
<sequence length="121" mass="13505">LHAEYTPLRIKTMPMATTKKVLLLCLSTWLTIGVSAAWAFYPEDDEPAGVAKELSTDQLSTIAAAFNCNHKDRAEITESPHRKARFSGQTTELLRIDRSTLCPAPRQILCQPQSNSRHRVA</sequence>
<protein>
    <submittedName>
        <fullName evidence="2">Uncharacterized protein</fullName>
    </submittedName>
</protein>
<name>A0ABT5KSU1_9BURK</name>
<accession>A0ABT5KSU1</accession>